<reference evidence="5 6" key="1">
    <citation type="submission" date="2019-02" db="EMBL/GenBank/DDBJ databases">
        <title>Dyella amyloliquefaciens sp. nov., isolated from forest soil.</title>
        <authorList>
            <person name="Gao Z.-H."/>
            <person name="Qiu L.-H."/>
        </authorList>
    </citation>
    <scope>NUCLEOTIDE SEQUENCE [LARGE SCALE GENOMIC DNA]</scope>
    <source>
        <strain evidence="5 6">KACC 12747</strain>
    </source>
</reference>
<keyword evidence="3" id="KW-0472">Membrane</keyword>
<feature type="transmembrane region" description="Helical" evidence="3">
    <location>
        <begin position="116"/>
        <end position="137"/>
    </location>
</feature>
<keyword evidence="3" id="KW-1133">Transmembrane helix</keyword>
<feature type="transmembrane region" description="Helical" evidence="3">
    <location>
        <begin position="198"/>
        <end position="217"/>
    </location>
</feature>
<dbReference type="GO" id="GO:0004673">
    <property type="term" value="F:protein histidine kinase activity"/>
    <property type="evidence" value="ECO:0007669"/>
    <property type="project" value="UniProtKB-EC"/>
</dbReference>
<dbReference type="Proteomes" id="UP000291822">
    <property type="component" value="Unassembled WGS sequence"/>
</dbReference>
<keyword evidence="5" id="KW-0808">Transferase</keyword>
<keyword evidence="3" id="KW-0812">Transmembrane</keyword>
<organism evidence="5 6">
    <name type="scientific">Dyella soli</name>
    <dbReference type="NCBI Taxonomy" id="522319"/>
    <lineage>
        <taxon>Bacteria</taxon>
        <taxon>Pseudomonadati</taxon>
        <taxon>Pseudomonadota</taxon>
        <taxon>Gammaproteobacteria</taxon>
        <taxon>Lysobacterales</taxon>
        <taxon>Rhodanobacteraceae</taxon>
        <taxon>Dyella</taxon>
    </lineage>
</organism>
<dbReference type="SMART" id="SM00387">
    <property type="entry name" value="HATPase_c"/>
    <property type="match status" value="1"/>
</dbReference>
<protein>
    <recommendedName>
        <fullName evidence="2">histidine kinase</fullName>
        <ecNumber evidence="2">2.7.13.3</ecNumber>
    </recommendedName>
</protein>
<feature type="transmembrane region" description="Helical" evidence="3">
    <location>
        <begin position="157"/>
        <end position="178"/>
    </location>
</feature>
<dbReference type="InterPro" id="IPR004358">
    <property type="entry name" value="Sig_transdc_His_kin-like_C"/>
</dbReference>
<dbReference type="PANTHER" id="PTHR43065">
    <property type="entry name" value="SENSOR HISTIDINE KINASE"/>
    <property type="match status" value="1"/>
</dbReference>
<dbReference type="InterPro" id="IPR036890">
    <property type="entry name" value="HATPase_C_sf"/>
</dbReference>
<feature type="domain" description="Histidine kinase" evidence="4">
    <location>
        <begin position="263"/>
        <end position="474"/>
    </location>
</feature>
<dbReference type="PRINTS" id="PR00344">
    <property type="entry name" value="BCTRLSENSOR"/>
</dbReference>
<dbReference type="PANTHER" id="PTHR43065:SF42">
    <property type="entry name" value="TWO-COMPONENT SENSOR PPRA"/>
    <property type="match status" value="1"/>
</dbReference>
<dbReference type="Gene3D" id="3.30.565.10">
    <property type="entry name" value="Histidine kinase-like ATPase, C-terminal domain"/>
    <property type="match status" value="1"/>
</dbReference>
<proteinExistence type="predicted"/>
<dbReference type="EC" id="2.7.13.3" evidence="2"/>
<evidence type="ECO:0000259" key="4">
    <source>
        <dbReference type="PROSITE" id="PS50109"/>
    </source>
</evidence>
<accession>A0A4R0YEB0</accession>
<evidence type="ECO:0000313" key="6">
    <source>
        <dbReference type="Proteomes" id="UP000291822"/>
    </source>
</evidence>
<comment type="caution">
    <text evidence="5">The sequence shown here is derived from an EMBL/GenBank/DDBJ whole genome shotgun (WGS) entry which is preliminary data.</text>
</comment>
<dbReference type="SUPFAM" id="SSF55874">
    <property type="entry name" value="ATPase domain of HSP90 chaperone/DNA topoisomerase II/histidine kinase"/>
    <property type="match status" value="1"/>
</dbReference>
<dbReference type="Gene3D" id="1.10.287.130">
    <property type="match status" value="1"/>
</dbReference>
<evidence type="ECO:0000256" key="3">
    <source>
        <dbReference type="SAM" id="Phobius"/>
    </source>
</evidence>
<dbReference type="AlphaFoldDB" id="A0A4R0YEB0"/>
<sequence length="484" mass="53166">MTRHRGPSRKSRFNRKSSEKGMWHRLRVWLNKTPISDPIDRHYASFMQLLFATVGVVVPALKLATYVATMLDAHWHREQRLDWIIDLGTDVLITASAWAGLFLIRRGHLRQALMQFLCILLGAFTIGNMSPGITQPGGDPTPWIALALAGQVLGRRALWMTYLAVLVCLTLGALGTAFGHHAPSISSIAMVRVERAMVLLVIVVIVDQTMAPLRAALTESQLRRGELAQLNANLAQEIVMREKAQDHLIHAQKLEAVGRIATGVAHDFDNVLNVVLGYAAHRDRLADRGMPALLGAMEDIELQARRALSISRKLLNFGRKDVARSETFDAAMAVHELQPMLRQFFAASTRLWIDAPRAGLCISMDRGQFELMLLNLAANAADAMPQGGEFTIWLGADLAEKLLMLAVQDTGGGMSDEVRQRAFEPFYTTKPWGYGTGLGLSAVCDILTAAGGSVTVDSKLGEGTTFQLRLPLLESTRVAQQAYA</sequence>
<dbReference type="EMBL" id="SJTG01000006">
    <property type="protein sequence ID" value="TCI06388.1"/>
    <property type="molecule type" value="Genomic_DNA"/>
</dbReference>
<name>A0A4R0YEB0_9GAMM</name>
<dbReference type="PROSITE" id="PS50109">
    <property type="entry name" value="HIS_KIN"/>
    <property type="match status" value="1"/>
</dbReference>
<dbReference type="InterPro" id="IPR003594">
    <property type="entry name" value="HATPase_dom"/>
</dbReference>
<feature type="transmembrane region" description="Helical" evidence="3">
    <location>
        <begin position="49"/>
        <end position="71"/>
    </location>
</feature>
<gene>
    <name evidence="5" type="ORF">EZM97_33415</name>
</gene>
<keyword evidence="5" id="KW-0418">Kinase</keyword>
<feature type="transmembrane region" description="Helical" evidence="3">
    <location>
        <begin position="83"/>
        <end position="104"/>
    </location>
</feature>
<dbReference type="InterPro" id="IPR005467">
    <property type="entry name" value="His_kinase_dom"/>
</dbReference>
<keyword evidence="6" id="KW-1185">Reference proteome</keyword>
<evidence type="ECO:0000256" key="2">
    <source>
        <dbReference type="ARBA" id="ARBA00012438"/>
    </source>
</evidence>
<dbReference type="Pfam" id="PF02518">
    <property type="entry name" value="HATPase_c"/>
    <property type="match status" value="1"/>
</dbReference>
<comment type="catalytic activity">
    <reaction evidence="1">
        <text>ATP + protein L-histidine = ADP + protein N-phospho-L-histidine.</text>
        <dbReference type="EC" id="2.7.13.3"/>
    </reaction>
</comment>
<evidence type="ECO:0000256" key="1">
    <source>
        <dbReference type="ARBA" id="ARBA00000085"/>
    </source>
</evidence>
<evidence type="ECO:0000313" key="5">
    <source>
        <dbReference type="EMBL" id="TCI06388.1"/>
    </source>
</evidence>